<evidence type="ECO:0000313" key="3">
    <source>
        <dbReference type="EMBL" id="KAG9255242.1"/>
    </source>
</evidence>
<dbReference type="EMBL" id="MU251251">
    <property type="protein sequence ID" value="KAG9255242.1"/>
    <property type="molecule type" value="Genomic_DNA"/>
</dbReference>
<feature type="region of interest" description="Disordered" evidence="1">
    <location>
        <begin position="88"/>
        <end position="126"/>
    </location>
</feature>
<evidence type="ECO:0000313" key="4">
    <source>
        <dbReference type="Proteomes" id="UP000887229"/>
    </source>
</evidence>
<dbReference type="Proteomes" id="UP000887229">
    <property type="component" value="Unassembled WGS sequence"/>
</dbReference>
<dbReference type="GO" id="GO:0005262">
    <property type="term" value="F:calcium channel activity"/>
    <property type="evidence" value="ECO:0007669"/>
    <property type="project" value="InterPro"/>
</dbReference>
<dbReference type="RefSeq" id="XP_046119166.1">
    <property type="nucleotide sequence ID" value="XM_046259545.1"/>
</dbReference>
<feature type="signal peptide" evidence="2">
    <location>
        <begin position="1"/>
        <end position="18"/>
    </location>
</feature>
<evidence type="ECO:0000256" key="2">
    <source>
        <dbReference type="SAM" id="SignalP"/>
    </source>
</evidence>
<sequence length="623" mass="68701">MAIGVVLSLLLAPKLSTASLDASITEAEVGADFLPADNAAQFSYEPDFELFDRSVMGRAPSESFPIELDKPQGFIISPGSTRCYVLSSTGDSNRRRNVQSSNKSQTDSLDGPIEVQSRDKSTRQTSKSQLYLSATTCLRPDFVGDDAHAKTAPQLRLLASVSQEDGCPITTNGMNKDMWVEFDEGLATLSVDDQDDPVYVTILAPNVSDDFEGDYNFEVAISEDGYYHDWQADNKKGQGQLMWMDSDSSAALLQTQQFEYSPKDRLESMKTNPPYELYVENMRWPVFNGIERSLCGIQQNALISATNNGNGRLGMLVRTNTSIRGEDKLPRQHFYFEGLNETSTYRAIMVQVANTQEDQHFNVSKSQTPGESTGNMRRFLAFDPADFATLTGTICKVITDLDFCTENQHAVPGNGKLNGTELAQVYDDYARKMYGHFETVLAQEQCETDPTSQYSLARNCEDCKTAYKRWLCTVAIPRCEDYSSENRYAIPRNVGAAFPNGSFVPDEEGGKSRRHLMDVPGYNASRNSFIDKEVGPGPYKEILPCGEICYEVVQSCPHSMGFGCPLPGMTGFEYSYGEKSESGALSCNYPGTPRSRPNAAGALLPRSALNGLLSATALLLLLL</sequence>
<dbReference type="InterPro" id="IPR024338">
    <property type="entry name" value="MID1/Yam8"/>
</dbReference>
<keyword evidence="4" id="KW-1185">Reference proteome</keyword>
<dbReference type="GeneID" id="70290448"/>
<name>A0A9P7ZP18_9HYPO</name>
<evidence type="ECO:0000256" key="1">
    <source>
        <dbReference type="SAM" id="MobiDB-lite"/>
    </source>
</evidence>
<dbReference type="OrthoDB" id="5405745at2759"/>
<gene>
    <name evidence="3" type="ORF">F5Z01DRAFT_40999</name>
</gene>
<comment type="caution">
    <text evidence="3">The sequence shown here is derived from an EMBL/GenBank/DDBJ whole genome shotgun (WGS) entry which is preliminary data.</text>
</comment>
<feature type="chain" id="PRO_5040275662" evidence="2">
    <location>
        <begin position="19"/>
        <end position="623"/>
    </location>
</feature>
<proteinExistence type="predicted"/>
<dbReference type="Pfam" id="PF12929">
    <property type="entry name" value="Mid1"/>
    <property type="match status" value="1"/>
</dbReference>
<accession>A0A9P7ZP18</accession>
<reference evidence="3" key="1">
    <citation type="journal article" date="2021" name="IMA Fungus">
        <title>Genomic characterization of three marine fungi, including Emericellopsis atlantica sp. nov. with signatures of a generalist lifestyle and marine biomass degradation.</title>
        <authorList>
            <person name="Hagestad O.C."/>
            <person name="Hou L."/>
            <person name="Andersen J.H."/>
            <person name="Hansen E.H."/>
            <person name="Altermark B."/>
            <person name="Li C."/>
            <person name="Kuhnert E."/>
            <person name="Cox R.J."/>
            <person name="Crous P.W."/>
            <person name="Spatafora J.W."/>
            <person name="Lail K."/>
            <person name="Amirebrahimi M."/>
            <person name="Lipzen A."/>
            <person name="Pangilinan J."/>
            <person name="Andreopoulos W."/>
            <person name="Hayes R.D."/>
            <person name="Ng V."/>
            <person name="Grigoriev I.V."/>
            <person name="Jackson S.A."/>
            <person name="Sutton T.D.S."/>
            <person name="Dobson A.D.W."/>
            <person name="Rama T."/>
        </authorList>
    </citation>
    <scope>NUCLEOTIDE SEQUENCE</scope>
    <source>
        <strain evidence="3">TS7</strain>
    </source>
</reference>
<dbReference type="AlphaFoldDB" id="A0A9P7ZP18"/>
<keyword evidence="2" id="KW-0732">Signal</keyword>
<feature type="compositionally biased region" description="Polar residues" evidence="1">
    <location>
        <begin position="98"/>
        <end position="108"/>
    </location>
</feature>
<organism evidence="3 4">
    <name type="scientific">Emericellopsis atlantica</name>
    <dbReference type="NCBI Taxonomy" id="2614577"/>
    <lineage>
        <taxon>Eukaryota</taxon>
        <taxon>Fungi</taxon>
        <taxon>Dikarya</taxon>
        <taxon>Ascomycota</taxon>
        <taxon>Pezizomycotina</taxon>
        <taxon>Sordariomycetes</taxon>
        <taxon>Hypocreomycetidae</taxon>
        <taxon>Hypocreales</taxon>
        <taxon>Bionectriaceae</taxon>
        <taxon>Emericellopsis</taxon>
    </lineage>
</organism>
<dbReference type="GO" id="GO:0098703">
    <property type="term" value="P:calcium ion import across plasma membrane"/>
    <property type="evidence" value="ECO:0007669"/>
    <property type="project" value="InterPro"/>
</dbReference>
<dbReference type="PANTHER" id="PTHR39142:SF1">
    <property type="entry name" value="AEL197CP"/>
    <property type="match status" value="1"/>
</dbReference>
<dbReference type="PANTHER" id="PTHR39142">
    <property type="entry name" value="MID1P"/>
    <property type="match status" value="1"/>
</dbReference>
<protein>
    <submittedName>
        <fullName evidence="3">Calcium permeable channel</fullName>
    </submittedName>
</protein>